<dbReference type="Pfam" id="PF02655">
    <property type="entry name" value="ATP-grasp_3"/>
    <property type="match status" value="1"/>
</dbReference>
<dbReference type="PROSITE" id="PS50975">
    <property type="entry name" value="ATP_GRASP"/>
    <property type="match status" value="1"/>
</dbReference>
<dbReference type="Proteomes" id="UP001279860">
    <property type="component" value="Unassembled WGS sequence"/>
</dbReference>
<evidence type="ECO:0000256" key="2">
    <source>
        <dbReference type="ARBA" id="ARBA00022741"/>
    </source>
</evidence>
<evidence type="ECO:0000313" key="6">
    <source>
        <dbReference type="EMBL" id="MDW6092140.1"/>
    </source>
</evidence>
<keyword evidence="7" id="KW-1185">Reference proteome</keyword>
<proteinExistence type="predicted"/>
<keyword evidence="2 4" id="KW-0547">Nucleotide-binding</keyword>
<comment type="caution">
    <text evidence="6">The sequence shown here is derived from an EMBL/GenBank/DDBJ whole genome shotgun (WGS) entry which is preliminary data.</text>
</comment>
<dbReference type="PANTHER" id="PTHR43585:SF2">
    <property type="entry name" value="ATP-GRASP ENZYME FSQD"/>
    <property type="match status" value="1"/>
</dbReference>
<evidence type="ECO:0000313" key="7">
    <source>
        <dbReference type="Proteomes" id="UP001279860"/>
    </source>
</evidence>
<dbReference type="InterPro" id="IPR003806">
    <property type="entry name" value="ATP-grasp_PylC-type"/>
</dbReference>
<gene>
    <name evidence="6" type="ORF">SBX64_06235</name>
</gene>
<name>A0ABU4IRZ6_9VIBR</name>
<keyword evidence="1" id="KW-0436">Ligase</keyword>
<reference evidence="6 7" key="1">
    <citation type="submission" date="2023-11" db="EMBL/GenBank/DDBJ databases">
        <title>Plant-associative lifestyle of Vibrio porteresiae and its evolutionary dynamics.</title>
        <authorList>
            <person name="Rameshkumar N."/>
            <person name="Kirti K."/>
        </authorList>
    </citation>
    <scope>NUCLEOTIDE SEQUENCE [LARGE SCALE GENOMIC DNA]</scope>
    <source>
        <strain evidence="6 7">MSSRF7</strain>
    </source>
</reference>
<dbReference type="EMBL" id="JAWRCP010000001">
    <property type="protein sequence ID" value="MDW6092140.1"/>
    <property type="molecule type" value="Genomic_DNA"/>
</dbReference>
<feature type="domain" description="ATP-grasp" evidence="5">
    <location>
        <begin position="107"/>
        <end position="297"/>
    </location>
</feature>
<dbReference type="SUPFAM" id="SSF56059">
    <property type="entry name" value="Glutathione synthetase ATP-binding domain-like"/>
    <property type="match status" value="1"/>
</dbReference>
<evidence type="ECO:0000256" key="3">
    <source>
        <dbReference type="ARBA" id="ARBA00022840"/>
    </source>
</evidence>
<accession>A0ABU4IRZ6</accession>
<sequence length="392" mass="45402">MRKTVLLSYNPKEHCSQAFLEKFQPGELIHYFPEATKPSLICAYKEDQLLFHHGSPDYDLIRTHADNGAHIIVNEESYIDDLITFASKHSDITTAYDDMENYKALFLKAETKRHLKSKNIRAPHLIDSITDIKDNKTYMMKPNLAAGAQGARVLKGYQLKDIYTTTENISDYCIEEYIEGTIYHFDVFVYKNEIFSIGCGKYRVPPINFYQHQEVSSILLPSTSPEWHIIESYIFEILLSFNSLPGGVLHTEVCISDTDNLPYLIEINPRTPGGKVYYAYDRMYNINLHDLHFWAQADVDFEVPSFRQPKAYYAWAYFPSQIGKVRSLNPFIPQHGSEIMMSEYFSAPGDTTTSIKSFRDKDYCLVIAHNNFDHLNKDFQTFKTFKPANYEQ</sequence>
<dbReference type="PANTHER" id="PTHR43585">
    <property type="entry name" value="FUMIPYRROLE BIOSYNTHESIS PROTEIN C"/>
    <property type="match status" value="1"/>
</dbReference>
<evidence type="ECO:0000256" key="4">
    <source>
        <dbReference type="PROSITE-ProRule" id="PRU00409"/>
    </source>
</evidence>
<dbReference type="RefSeq" id="WP_318584540.1">
    <property type="nucleotide sequence ID" value="NZ_JAWRCP010000001.1"/>
</dbReference>
<keyword evidence="3 4" id="KW-0067">ATP-binding</keyword>
<dbReference type="InterPro" id="IPR052032">
    <property type="entry name" value="ATP-dep_AA_Ligase"/>
</dbReference>
<dbReference type="InterPro" id="IPR011761">
    <property type="entry name" value="ATP-grasp"/>
</dbReference>
<protein>
    <submittedName>
        <fullName evidence="6">ATP-grasp domain-containing protein</fullName>
    </submittedName>
</protein>
<evidence type="ECO:0000259" key="5">
    <source>
        <dbReference type="PROSITE" id="PS50975"/>
    </source>
</evidence>
<organism evidence="6 7">
    <name type="scientific">Vibrio rhizosphaerae</name>
    <dbReference type="NCBI Taxonomy" id="398736"/>
    <lineage>
        <taxon>Bacteria</taxon>
        <taxon>Pseudomonadati</taxon>
        <taxon>Pseudomonadota</taxon>
        <taxon>Gammaproteobacteria</taxon>
        <taxon>Vibrionales</taxon>
        <taxon>Vibrionaceae</taxon>
        <taxon>Vibrio</taxon>
    </lineage>
</organism>
<evidence type="ECO:0000256" key="1">
    <source>
        <dbReference type="ARBA" id="ARBA00022598"/>
    </source>
</evidence>
<dbReference type="Gene3D" id="3.30.470.20">
    <property type="entry name" value="ATP-grasp fold, B domain"/>
    <property type="match status" value="1"/>
</dbReference>